<dbReference type="GO" id="GO:0008955">
    <property type="term" value="F:peptidoglycan glycosyltransferase activity"/>
    <property type="evidence" value="ECO:0007669"/>
    <property type="project" value="TreeGrafter"/>
</dbReference>
<keyword evidence="1" id="KW-0328">Glycosyltransferase</keyword>
<dbReference type="SUPFAM" id="SSF56601">
    <property type="entry name" value="beta-lactamase/transpeptidase-like"/>
    <property type="match status" value="1"/>
</dbReference>
<dbReference type="GO" id="GO:0071555">
    <property type="term" value="P:cell wall organization"/>
    <property type="evidence" value="ECO:0007669"/>
    <property type="project" value="UniProtKB-KW"/>
</dbReference>
<evidence type="ECO:0000256" key="3">
    <source>
        <dbReference type="ARBA" id="ARBA00022692"/>
    </source>
</evidence>
<evidence type="ECO:0000256" key="1">
    <source>
        <dbReference type="ARBA" id="ARBA00022676"/>
    </source>
</evidence>
<reference evidence="10 11" key="1">
    <citation type="journal article" date="2019" name="Nat. Microbiol.">
        <title>Mediterranean grassland soil C-N compound turnover is dependent on rainfall and depth, and is mediated by genomically divergent microorganisms.</title>
        <authorList>
            <person name="Diamond S."/>
            <person name="Andeer P.F."/>
            <person name="Li Z."/>
            <person name="Crits-Christoph A."/>
            <person name="Burstein D."/>
            <person name="Anantharaman K."/>
            <person name="Lane K.R."/>
            <person name="Thomas B.C."/>
            <person name="Pan C."/>
            <person name="Northen T.R."/>
            <person name="Banfield J.F."/>
        </authorList>
    </citation>
    <scope>NUCLEOTIDE SEQUENCE [LARGE SCALE GENOMIC DNA]</scope>
    <source>
        <strain evidence="10">NP_4</strain>
    </source>
</reference>
<dbReference type="GO" id="GO:0030288">
    <property type="term" value="C:outer membrane-bounded periplasmic space"/>
    <property type="evidence" value="ECO:0007669"/>
    <property type="project" value="TreeGrafter"/>
</dbReference>
<feature type="domain" description="Penicillin-binding protein transpeptidase" evidence="9">
    <location>
        <begin position="9"/>
        <end position="227"/>
    </location>
</feature>
<dbReference type="GO" id="GO:0008360">
    <property type="term" value="P:regulation of cell shape"/>
    <property type="evidence" value="ECO:0007669"/>
    <property type="project" value="UniProtKB-KW"/>
</dbReference>
<dbReference type="InterPro" id="IPR001460">
    <property type="entry name" value="PCN-bd_Tpept"/>
</dbReference>
<keyword evidence="4" id="KW-0133">Cell shape</keyword>
<dbReference type="GO" id="GO:0008658">
    <property type="term" value="F:penicillin binding"/>
    <property type="evidence" value="ECO:0007669"/>
    <property type="project" value="InterPro"/>
</dbReference>
<dbReference type="InterPro" id="IPR012338">
    <property type="entry name" value="Beta-lactam/transpept-like"/>
</dbReference>
<gene>
    <name evidence="10" type="ORF">E6H01_14165</name>
</gene>
<keyword evidence="6" id="KW-1133">Transmembrane helix</keyword>
<dbReference type="PANTHER" id="PTHR32282:SF27">
    <property type="entry name" value="PENICILLIN-BINDING PROTEIN 1A"/>
    <property type="match status" value="1"/>
</dbReference>
<feature type="non-terminal residue" evidence="10">
    <location>
        <position position="1"/>
    </location>
</feature>
<dbReference type="Gene3D" id="3.40.710.10">
    <property type="entry name" value="DD-peptidase/beta-lactamase superfamily"/>
    <property type="match status" value="1"/>
</dbReference>
<proteinExistence type="predicted"/>
<dbReference type="EMBL" id="VBAL01000274">
    <property type="protein sequence ID" value="TMI95925.1"/>
    <property type="molecule type" value="Genomic_DNA"/>
</dbReference>
<evidence type="ECO:0000256" key="5">
    <source>
        <dbReference type="ARBA" id="ARBA00022984"/>
    </source>
</evidence>
<organism evidence="10 11">
    <name type="scientific">Candidatus Segetimicrobium genomatis</name>
    <dbReference type="NCBI Taxonomy" id="2569760"/>
    <lineage>
        <taxon>Bacteria</taxon>
        <taxon>Bacillati</taxon>
        <taxon>Candidatus Sysuimicrobiota</taxon>
        <taxon>Candidatus Sysuimicrobiia</taxon>
        <taxon>Candidatus Sysuimicrobiales</taxon>
        <taxon>Candidatus Segetimicrobiaceae</taxon>
        <taxon>Candidatus Segetimicrobium</taxon>
    </lineage>
</organism>
<evidence type="ECO:0000259" key="9">
    <source>
        <dbReference type="Pfam" id="PF00905"/>
    </source>
</evidence>
<protein>
    <recommendedName>
        <fullName evidence="9">Penicillin-binding protein transpeptidase domain-containing protein</fullName>
    </recommendedName>
</protein>
<dbReference type="AlphaFoldDB" id="A0A537KJJ1"/>
<comment type="caution">
    <text evidence="10">The sequence shown here is derived from an EMBL/GenBank/DDBJ whole genome shotgun (WGS) entry which is preliminary data.</text>
</comment>
<keyword evidence="2" id="KW-0808">Transferase</keyword>
<dbReference type="PANTHER" id="PTHR32282">
    <property type="entry name" value="BINDING PROTEIN TRANSPEPTIDASE, PUTATIVE-RELATED"/>
    <property type="match status" value="1"/>
</dbReference>
<dbReference type="Pfam" id="PF00905">
    <property type="entry name" value="Transpeptidase"/>
    <property type="match status" value="1"/>
</dbReference>
<evidence type="ECO:0000256" key="2">
    <source>
        <dbReference type="ARBA" id="ARBA00022679"/>
    </source>
</evidence>
<evidence type="ECO:0000256" key="7">
    <source>
        <dbReference type="ARBA" id="ARBA00023136"/>
    </source>
</evidence>
<evidence type="ECO:0000313" key="11">
    <source>
        <dbReference type="Proteomes" id="UP000319353"/>
    </source>
</evidence>
<keyword evidence="3" id="KW-0812">Transmembrane</keyword>
<keyword evidence="5" id="KW-0573">Peptidoglycan synthesis</keyword>
<keyword evidence="8" id="KW-0961">Cell wall biogenesis/degradation</keyword>
<accession>A0A537KJJ1</accession>
<dbReference type="Proteomes" id="UP000319353">
    <property type="component" value="Unassembled WGS sequence"/>
</dbReference>
<evidence type="ECO:0000256" key="6">
    <source>
        <dbReference type="ARBA" id="ARBA00022989"/>
    </source>
</evidence>
<dbReference type="GO" id="GO:0009252">
    <property type="term" value="P:peptidoglycan biosynthetic process"/>
    <property type="evidence" value="ECO:0007669"/>
    <property type="project" value="UniProtKB-KW"/>
</dbReference>
<evidence type="ECO:0000256" key="8">
    <source>
        <dbReference type="ARBA" id="ARBA00023316"/>
    </source>
</evidence>
<evidence type="ECO:0000313" key="10">
    <source>
        <dbReference type="EMBL" id="TMI95925.1"/>
    </source>
</evidence>
<dbReference type="InterPro" id="IPR050396">
    <property type="entry name" value="Glycosyltr_51/Transpeptidase"/>
</dbReference>
<name>A0A537KJJ1_9BACT</name>
<keyword evidence="7" id="KW-0472">Membrane</keyword>
<evidence type="ECO:0000256" key="4">
    <source>
        <dbReference type="ARBA" id="ARBA00022960"/>
    </source>
</evidence>
<sequence>IGGRDFEDSKYNRIVQAVRQPGSTFKPFVYSAAVRAGHPVTEMLDDSPLNPPVLQLDSTLWQPKDDDDSTWGAIPMRKALYGSRNLATIKLGMALGEQTVIGEAKSYGITTPLPPYPSIHIGAKGVRPIEIIAAYSAFATLGTRAVPQGILRVEDREGNIVWQPQQVHQPVMDAEHTWLLVDMMKDVIRRGTAYSAVWKAGFTLPAAGKTGTTDQYTDAWFIGYTPELVAGMWVGYDYQRAILEHNAGGGKIVAPAWTSFMRDVYDRRPAPADWIRPDSLVTREVDDSTGYLATPFCPQKLHRWEWFYPGTEPTQECPVHRVLGPALTP</sequence>